<dbReference type="PRINTS" id="PR00465">
    <property type="entry name" value="EP450IV"/>
</dbReference>
<dbReference type="EMBL" id="AP015040">
    <property type="protein sequence ID" value="BAT92148.1"/>
    <property type="molecule type" value="Genomic_DNA"/>
</dbReference>
<name>A0A0S3SH37_PHAAN</name>
<dbReference type="CDD" id="cd11071">
    <property type="entry name" value="CYP74"/>
    <property type="match status" value="1"/>
</dbReference>
<evidence type="ECO:0000256" key="3">
    <source>
        <dbReference type="ARBA" id="ARBA00022723"/>
    </source>
</evidence>
<keyword evidence="4 6" id="KW-0408">Iron</keyword>
<comment type="cofactor">
    <cofactor evidence="6">
        <name>heme</name>
        <dbReference type="ChEBI" id="CHEBI:30413"/>
    </cofactor>
</comment>
<dbReference type="GO" id="GO:0020037">
    <property type="term" value="F:heme binding"/>
    <property type="evidence" value="ECO:0007669"/>
    <property type="project" value="InterPro"/>
</dbReference>
<gene>
    <name evidence="8" type="primary">Vigan.07G082300</name>
    <name evidence="8" type="ORF">VIGAN_07082300</name>
</gene>
<evidence type="ECO:0000313" key="9">
    <source>
        <dbReference type="Proteomes" id="UP000291084"/>
    </source>
</evidence>
<keyword evidence="3 6" id="KW-0479">Metal-binding</keyword>
<keyword evidence="7" id="KW-1133">Transmembrane helix</keyword>
<dbReference type="PANTHER" id="PTHR24286:SF49">
    <property type="entry name" value="INACTIVE LINOLENATE HYDROPEROXIDE LYASE-RELATED"/>
    <property type="match status" value="1"/>
</dbReference>
<keyword evidence="7" id="KW-0812">Transmembrane</keyword>
<keyword evidence="5" id="KW-0456">Lyase</keyword>
<dbReference type="Pfam" id="PF00067">
    <property type="entry name" value="p450"/>
    <property type="match status" value="1"/>
</dbReference>
<evidence type="ECO:0000256" key="2">
    <source>
        <dbReference type="ARBA" id="ARBA00022617"/>
    </source>
</evidence>
<evidence type="ECO:0000313" key="8">
    <source>
        <dbReference type="EMBL" id="BAT92148.1"/>
    </source>
</evidence>
<sequence>MRKQKQTNDNHKYLIIIIINIFNSSFLLIITSKQNYHHCLPFTMSLSPPSLVTAAIAADLPIRQIPGSYGFPLLGPLSDRLDYFWFQKPESFFKNRMEKYKSTVFRTNVPPSFPFFVNVNPNVIAVLDVKSFSHLFDIDLVDKKDVLVGDFVPDVSFTGNMRVGVYQDPSEPQHSKVKGYIIDILKRSSGIWASELVSNLDVFWDNIESTVSKSSSASYLFPLQQFLFTFLCKVLAGADTSRDPKIAESGHAMLDRWLALQLLPITSIGILQPLEEIFLHSFAYPSFLVSGDYNNIYNFVKQQGKDTINRGEMGFGLTQEEAIHNLLFVLGFNSFGGFTIFLPSLIDAVAKDSALQEKLKKEARENGGSTLTFDSVKEMPLVQSVVYETLRMNPPVPLQFGRARKDFRLTSHDSVYDVKKGELLCGFQKLVMRDSLIFDEPDLFKPDRFTKEKGAQLLDYLYWSNGPQSGSPTLSNKQCAGKDVVTLTAALLVAHLFRRYDSITGDGSSITALQKSK</sequence>
<dbReference type="GO" id="GO:0006631">
    <property type="term" value="P:fatty acid metabolic process"/>
    <property type="evidence" value="ECO:0007669"/>
    <property type="project" value="UniProtKB-ARBA"/>
</dbReference>
<keyword evidence="9" id="KW-1185">Reference proteome</keyword>
<dbReference type="SUPFAM" id="SSF48264">
    <property type="entry name" value="Cytochrome P450"/>
    <property type="match status" value="1"/>
</dbReference>
<evidence type="ECO:0000256" key="1">
    <source>
        <dbReference type="ARBA" id="ARBA00010617"/>
    </source>
</evidence>
<dbReference type="GO" id="GO:0005506">
    <property type="term" value="F:iron ion binding"/>
    <property type="evidence" value="ECO:0007669"/>
    <property type="project" value="InterPro"/>
</dbReference>
<dbReference type="InterPro" id="IPR036396">
    <property type="entry name" value="Cyt_P450_sf"/>
</dbReference>
<keyword evidence="2 6" id="KW-0349">Heme</keyword>
<organism evidence="8 9">
    <name type="scientific">Vigna angularis var. angularis</name>
    <dbReference type="NCBI Taxonomy" id="157739"/>
    <lineage>
        <taxon>Eukaryota</taxon>
        <taxon>Viridiplantae</taxon>
        <taxon>Streptophyta</taxon>
        <taxon>Embryophyta</taxon>
        <taxon>Tracheophyta</taxon>
        <taxon>Spermatophyta</taxon>
        <taxon>Magnoliopsida</taxon>
        <taxon>eudicotyledons</taxon>
        <taxon>Gunneridae</taxon>
        <taxon>Pentapetalae</taxon>
        <taxon>rosids</taxon>
        <taxon>fabids</taxon>
        <taxon>Fabales</taxon>
        <taxon>Fabaceae</taxon>
        <taxon>Papilionoideae</taxon>
        <taxon>50 kb inversion clade</taxon>
        <taxon>NPAAA clade</taxon>
        <taxon>indigoferoid/millettioid clade</taxon>
        <taxon>Phaseoleae</taxon>
        <taxon>Vigna</taxon>
    </lineage>
</organism>
<dbReference type="Gene3D" id="1.10.630.10">
    <property type="entry name" value="Cytochrome P450"/>
    <property type="match status" value="1"/>
</dbReference>
<dbReference type="AlphaFoldDB" id="A0A0S3SH37"/>
<evidence type="ECO:0000256" key="5">
    <source>
        <dbReference type="ARBA" id="ARBA00023239"/>
    </source>
</evidence>
<dbReference type="PANTHER" id="PTHR24286">
    <property type="entry name" value="CYTOCHROME P450 26"/>
    <property type="match status" value="1"/>
</dbReference>
<feature type="binding site" description="axial binding residue" evidence="6">
    <location>
        <position position="479"/>
    </location>
    <ligand>
        <name>heme</name>
        <dbReference type="ChEBI" id="CHEBI:30413"/>
    </ligand>
    <ligandPart>
        <name>Fe</name>
        <dbReference type="ChEBI" id="CHEBI:18248"/>
    </ligandPart>
</feature>
<dbReference type="GO" id="GO:0016125">
    <property type="term" value="P:sterol metabolic process"/>
    <property type="evidence" value="ECO:0007669"/>
    <property type="project" value="TreeGrafter"/>
</dbReference>
<evidence type="ECO:0008006" key="10">
    <source>
        <dbReference type="Google" id="ProtNLM"/>
    </source>
</evidence>
<dbReference type="GO" id="GO:0004497">
    <property type="term" value="F:monooxygenase activity"/>
    <property type="evidence" value="ECO:0007669"/>
    <property type="project" value="InterPro"/>
</dbReference>
<proteinExistence type="inferred from homology"/>
<keyword evidence="7" id="KW-0472">Membrane</keyword>
<dbReference type="OrthoDB" id="2789670at2759"/>
<dbReference type="FunFam" id="1.10.630.10:FF:000024">
    <property type="entry name" value="Allene oxide synthase, chloroplastic"/>
    <property type="match status" value="1"/>
</dbReference>
<accession>A0A0S3SH37</accession>
<evidence type="ECO:0000256" key="7">
    <source>
        <dbReference type="SAM" id="Phobius"/>
    </source>
</evidence>
<feature type="transmembrane region" description="Helical" evidence="7">
    <location>
        <begin position="12"/>
        <end position="30"/>
    </location>
</feature>
<dbReference type="Proteomes" id="UP000291084">
    <property type="component" value="Chromosome 7"/>
</dbReference>
<comment type="similarity">
    <text evidence="1">Belongs to the cytochrome P450 family.</text>
</comment>
<dbReference type="GO" id="GO:0016705">
    <property type="term" value="F:oxidoreductase activity, acting on paired donors, with incorporation or reduction of molecular oxygen"/>
    <property type="evidence" value="ECO:0007669"/>
    <property type="project" value="InterPro"/>
</dbReference>
<dbReference type="InterPro" id="IPR001128">
    <property type="entry name" value="Cyt_P450"/>
</dbReference>
<dbReference type="InterPro" id="IPR002403">
    <property type="entry name" value="Cyt_P450_E_grp-IV"/>
</dbReference>
<evidence type="ECO:0000256" key="4">
    <source>
        <dbReference type="ARBA" id="ARBA00023004"/>
    </source>
</evidence>
<protein>
    <recommendedName>
        <fullName evidence="10">Allene oxide synthase</fullName>
    </recommendedName>
</protein>
<reference evidence="8 9" key="1">
    <citation type="journal article" date="2015" name="Sci. Rep.">
        <title>The power of single molecule real-time sequencing technology in the de novo assembly of a eukaryotic genome.</title>
        <authorList>
            <person name="Sakai H."/>
            <person name="Naito K."/>
            <person name="Ogiso-Tanaka E."/>
            <person name="Takahashi Y."/>
            <person name="Iseki K."/>
            <person name="Muto C."/>
            <person name="Satou K."/>
            <person name="Teruya K."/>
            <person name="Shiroma A."/>
            <person name="Shimoji M."/>
            <person name="Hirano T."/>
            <person name="Itoh T."/>
            <person name="Kaga A."/>
            <person name="Tomooka N."/>
        </authorList>
    </citation>
    <scope>NUCLEOTIDE SEQUENCE [LARGE SCALE GENOMIC DNA]</scope>
    <source>
        <strain evidence="9">cv. Shumari</strain>
    </source>
</reference>
<evidence type="ECO:0000256" key="6">
    <source>
        <dbReference type="PIRSR" id="PIRSR602403-1"/>
    </source>
</evidence>
<dbReference type="GO" id="GO:0016829">
    <property type="term" value="F:lyase activity"/>
    <property type="evidence" value="ECO:0007669"/>
    <property type="project" value="UniProtKB-KW"/>
</dbReference>